<reference evidence="13" key="1">
    <citation type="submission" date="2022-12" db="EMBL/GenBank/DDBJ databases">
        <title>Genome assemblies of Blomia tropicalis.</title>
        <authorList>
            <person name="Cui Y."/>
        </authorList>
    </citation>
    <scope>NUCLEOTIDE SEQUENCE</scope>
    <source>
        <tissue evidence="13">Adult mites</tissue>
    </source>
</reference>
<evidence type="ECO:0000256" key="7">
    <source>
        <dbReference type="RuleBase" id="RU000675"/>
    </source>
</evidence>
<evidence type="ECO:0000256" key="3">
    <source>
        <dbReference type="ARBA" id="ARBA00022801"/>
    </source>
</evidence>
<dbReference type="Proteomes" id="UP001142055">
    <property type="component" value="Chromosome 1"/>
</dbReference>
<evidence type="ECO:0000259" key="10">
    <source>
        <dbReference type="Pfam" id="PF01301"/>
    </source>
</evidence>
<evidence type="ECO:0000256" key="9">
    <source>
        <dbReference type="SAM" id="SignalP"/>
    </source>
</evidence>
<evidence type="ECO:0000313" key="13">
    <source>
        <dbReference type="EMBL" id="KAJ6224581.1"/>
    </source>
</evidence>
<dbReference type="InterPro" id="IPR031330">
    <property type="entry name" value="Gly_Hdrlase_35_cat"/>
</dbReference>
<dbReference type="GO" id="GO:0005975">
    <property type="term" value="P:carbohydrate metabolic process"/>
    <property type="evidence" value="ECO:0007669"/>
    <property type="project" value="InterPro"/>
</dbReference>
<evidence type="ECO:0000256" key="1">
    <source>
        <dbReference type="ARBA" id="ARBA00009809"/>
    </source>
</evidence>
<dbReference type="InterPro" id="IPR026283">
    <property type="entry name" value="B-gal_1-like"/>
</dbReference>
<evidence type="ECO:0000259" key="11">
    <source>
        <dbReference type="Pfam" id="PF21317"/>
    </source>
</evidence>
<dbReference type="Pfam" id="PF21317">
    <property type="entry name" value="BetaGal_ABD_1"/>
    <property type="match status" value="1"/>
</dbReference>
<dbReference type="InterPro" id="IPR048912">
    <property type="entry name" value="BetaGal1-like_ABD1"/>
</dbReference>
<evidence type="ECO:0000256" key="5">
    <source>
        <dbReference type="ARBA" id="ARBA00023295"/>
    </source>
</evidence>
<dbReference type="EC" id="3.2.1.23" evidence="7"/>
<evidence type="ECO:0000256" key="8">
    <source>
        <dbReference type="RuleBase" id="RU003679"/>
    </source>
</evidence>
<dbReference type="PANTHER" id="PTHR23421">
    <property type="entry name" value="BETA-GALACTOSIDASE RELATED"/>
    <property type="match status" value="1"/>
</dbReference>
<dbReference type="GO" id="GO:0004565">
    <property type="term" value="F:beta-galactosidase activity"/>
    <property type="evidence" value="ECO:0007669"/>
    <property type="project" value="UniProtKB-EC"/>
</dbReference>
<proteinExistence type="inferred from homology"/>
<dbReference type="OMA" id="FWNIHEQ"/>
<dbReference type="Gene3D" id="2.60.120.260">
    <property type="entry name" value="Galactose-binding domain-like"/>
    <property type="match status" value="2"/>
</dbReference>
<keyword evidence="2 9" id="KW-0732">Signal</keyword>
<protein>
    <recommendedName>
        <fullName evidence="7">Beta-galactosidase</fullName>
        <ecNumber evidence="7">3.2.1.23</ecNumber>
    </recommendedName>
</protein>
<dbReference type="Gene3D" id="3.20.20.80">
    <property type="entry name" value="Glycosidases"/>
    <property type="match status" value="1"/>
</dbReference>
<dbReference type="InterPro" id="IPR048913">
    <property type="entry name" value="BetaGal_gal-bd"/>
</dbReference>
<keyword evidence="4" id="KW-0325">Glycoprotein</keyword>
<evidence type="ECO:0000256" key="6">
    <source>
        <dbReference type="PIRSR" id="PIRSR006336-1"/>
    </source>
</evidence>
<dbReference type="InterPro" id="IPR017853">
    <property type="entry name" value="GH"/>
</dbReference>
<accession>A0A9Q0MEP0</accession>
<dbReference type="EMBL" id="JAPWDV010000001">
    <property type="protein sequence ID" value="KAJ6224581.1"/>
    <property type="molecule type" value="Genomic_DNA"/>
</dbReference>
<dbReference type="FunFam" id="3.20.20.80:FF:000017">
    <property type="entry name" value="Beta-galactosidase"/>
    <property type="match status" value="1"/>
</dbReference>
<evidence type="ECO:0000256" key="4">
    <source>
        <dbReference type="ARBA" id="ARBA00023180"/>
    </source>
</evidence>
<evidence type="ECO:0000256" key="2">
    <source>
        <dbReference type="ARBA" id="ARBA00022729"/>
    </source>
</evidence>
<dbReference type="PROSITE" id="PS01182">
    <property type="entry name" value="GLYCOSYL_HYDROL_F35"/>
    <property type="match status" value="1"/>
</dbReference>
<feature type="active site" description="Nucleophile" evidence="6">
    <location>
        <position position="269"/>
    </location>
</feature>
<comment type="catalytic activity">
    <reaction evidence="7">
        <text>Hydrolysis of terminal non-reducing beta-D-galactose residues in beta-D-galactosides.</text>
        <dbReference type="EC" id="3.2.1.23"/>
    </reaction>
</comment>
<dbReference type="Pfam" id="PF01301">
    <property type="entry name" value="Glyco_hydro_35"/>
    <property type="match status" value="1"/>
</dbReference>
<dbReference type="InterPro" id="IPR001944">
    <property type="entry name" value="Glycoside_Hdrlase_35"/>
</dbReference>
<feature type="chain" id="PRO_5040358609" description="Beta-galactosidase" evidence="9">
    <location>
        <begin position="26"/>
        <end position="649"/>
    </location>
</feature>
<feature type="domain" description="Glycoside hydrolase 35 catalytic" evidence="10">
    <location>
        <begin position="39"/>
        <end position="360"/>
    </location>
</feature>
<feature type="active site" description="Proton donor" evidence="6">
    <location>
        <position position="187"/>
    </location>
</feature>
<feature type="domain" description="Beta-galactosidase 1-like first all-beta" evidence="11">
    <location>
        <begin position="404"/>
        <end position="514"/>
    </location>
</feature>
<sequence>MNYLTKLALSIGILFIFVFVRSSNAGKRNFAIDYNKNVFVKDGEPFRYVSGSMHYFKVPTQLWRDRLQKMKYGGLNVIQTYIKWSSVERTPGVYDFSGNNNITRFINEAMEEGLLVIIRVGPFIDAEVDMGGLPPWLLASSPDIKLRTSDPKYLQPLDRWLNVLLPMLKPLMYNNGGPIIMVQPENEFGSYMTCSTSGDYKAYMRDTFLKLLGNDTVLFTTDGNLDSMLKCGKIPNVFSTVDFGAGGNASNSFGALRRTQPNGPLVNSEYYSGWLDHWGHPHSMVSSKEVCKTLDDMLSMNASVNIYMYHGGTNFGFDAGSNLDNGIYDPCPTSYDYDAPISEAGDLRTKFFDIKNVIKKHMKVIETEKTFSNETEKMHLPPIKMQYVASIFDLLPMPILNPTPLSFEQLNHSYGFMLYSTNLTFQPTDPIILSIPGLHDRAQIFIDHEYAGTLSQTHKITQVAVLAQKNSRIDILVENQGRYAYGPDINQRKGILSNVTLNDFPLTNGWKHYRIFEDWTWSNVLEKIDSMPRLNSVGSLHIPSFYVGSFVLPGNDTNFPLDSFLRVNGWWKGVAFLNGHNLGRYWPNVGPQVTLYAPSVYFLPYPQVNKIVLFELEHSPCNNLDGESCFIQFVDKHVINGPIPLHNTK</sequence>
<evidence type="ECO:0000313" key="14">
    <source>
        <dbReference type="Proteomes" id="UP001142055"/>
    </source>
</evidence>
<dbReference type="SUPFAM" id="SSF51445">
    <property type="entry name" value="(Trans)glycosidases"/>
    <property type="match status" value="1"/>
</dbReference>
<dbReference type="Pfam" id="PF21467">
    <property type="entry name" value="BetaGal_gal-bd"/>
    <property type="match status" value="1"/>
</dbReference>
<keyword evidence="5 7" id="KW-0326">Glycosidase</keyword>
<dbReference type="PRINTS" id="PR00742">
    <property type="entry name" value="GLHYDRLASE35"/>
</dbReference>
<comment type="caution">
    <text evidence="13">The sequence shown here is derived from an EMBL/GenBank/DDBJ whole genome shotgun (WGS) entry which is preliminary data.</text>
</comment>
<dbReference type="AlphaFoldDB" id="A0A9Q0MEP0"/>
<dbReference type="SUPFAM" id="SSF49785">
    <property type="entry name" value="Galactose-binding domain-like"/>
    <property type="match status" value="1"/>
</dbReference>
<feature type="signal peptide" evidence="9">
    <location>
        <begin position="1"/>
        <end position="25"/>
    </location>
</feature>
<gene>
    <name evidence="13" type="ORF">RDWZM_003126</name>
</gene>
<dbReference type="PIRSF" id="PIRSF006336">
    <property type="entry name" value="B-gal"/>
    <property type="match status" value="1"/>
</dbReference>
<keyword evidence="3 7" id="KW-0378">Hydrolase</keyword>
<keyword evidence="14" id="KW-1185">Reference proteome</keyword>
<organism evidence="13 14">
    <name type="scientific">Blomia tropicalis</name>
    <name type="common">Mite</name>
    <dbReference type="NCBI Taxonomy" id="40697"/>
    <lineage>
        <taxon>Eukaryota</taxon>
        <taxon>Metazoa</taxon>
        <taxon>Ecdysozoa</taxon>
        <taxon>Arthropoda</taxon>
        <taxon>Chelicerata</taxon>
        <taxon>Arachnida</taxon>
        <taxon>Acari</taxon>
        <taxon>Acariformes</taxon>
        <taxon>Sarcoptiformes</taxon>
        <taxon>Astigmata</taxon>
        <taxon>Glycyphagoidea</taxon>
        <taxon>Echimyopodidae</taxon>
        <taxon>Blomia</taxon>
    </lineage>
</organism>
<dbReference type="InterPro" id="IPR008979">
    <property type="entry name" value="Galactose-bd-like_sf"/>
</dbReference>
<evidence type="ECO:0000259" key="12">
    <source>
        <dbReference type="Pfam" id="PF21467"/>
    </source>
</evidence>
<name>A0A9Q0MEP0_BLOTA</name>
<comment type="similarity">
    <text evidence="1 8">Belongs to the glycosyl hydrolase 35 family.</text>
</comment>
<dbReference type="InterPro" id="IPR019801">
    <property type="entry name" value="Glyco_hydro_35_CS"/>
</dbReference>
<feature type="domain" description="Beta-galactosidase galactose-binding" evidence="12">
    <location>
        <begin position="543"/>
        <end position="602"/>
    </location>
</feature>